<dbReference type="SUPFAM" id="SSF103473">
    <property type="entry name" value="MFS general substrate transporter"/>
    <property type="match status" value="1"/>
</dbReference>
<dbReference type="GO" id="GO:0005886">
    <property type="term" value="C:plasma membrane"/>
    <property type="evidence" value="ECO:0007669"/>
    <property type="project" value="UniProtKB-SubCell"/>
</dbReference>
<dbReference type="NCBIfam" id="TIGR00711">
    <property type="entry name" value="efflux_EmrB"/>
    <property type="match status" value="1"/>
</dbReference>
<evidence type="ECO:0000256" key="5">
    <source>
        <dbReference type="ARBA" id="ARBA00022692"/>
    </source>
</evidence>
<dbReference type="GO" id="GO:0022857">
    <property type="term" value="F:transmembrane transporter activity"/>
    <property type="evidence" value="ECO:0007669"/>
    <property type="project" value="InterPro"/>
</dbReference>
<comment type="subcellular location">
    <subcellularLocation>
        <location evidence="1">Cell membrane</location>
        <topology evidence="1">Multi-pass membrane protein</topology>
    </subcellularLocation>
</comment>
<feature type="transmembrane region" description="Helical" evidence="8">
    <location>
        <begin position="284"/>
        <end position="306"/>
    </location>
</feature>
<keyword evidence="3" id="KW-0813">Transport</keyword>
<dbReference type="InterPro" id="IPR036259">
    <property type="entry name" value="MFS_trans_sf"/>
</dbReference>
<feature type="domain" description="Major facilitator superfamily (MFS) profile" evidence="9">
    <location>
        <begin position="26"/>
        <end position="522"/>
    </location>
</feature>
<evidence type="ECO:0000256" key="2">
    <source>
        <dbReference type="ARBA" id="ARBA00008537"/>
    </source>
</evidence>
<dbReference type="AlphaFoldDB" id="D2DXP5"/>
<evidence type="ECO:0000256" key="3">
    <source>
        <dbReference type="ARBA" id="ARBA00022448"/>
    </source>
</evidence>
<keyword evidence="6 8" id="KW-1133">Transmembrane helix</keyword>
<feature type="transmembrane region" description="Helical" evidence="8">
    <location>
        <begin position="64"/>
        <end position="85"/>
    </location>
</feature>
<keyword evidence="7 8" id="KW-0472">Membrane</keyword>
<evidence type="ECO:0000313" key="10">
    <source>
        <dbReference type="EMBL" id="ACO70868.1"/>
    </source>
</evidence>
<evidence type="ECO:0000256" key="8">
    <source>
        <dbReference type="SAM" id="Phobius"/>
    </source>
</evidence>
<organism evidence="10">
    <name type="scientific">uncultured Verrucomicrobiota bacterium</name>
    <dbReference type="NCBI Taxonomy" id="156588"/>
    <lineage>
        <taxon>Bacteria</taxon>
        <taxon>Pseudomonadati</taxon>
        <taxon>Verrucomicrobiota</taxon>
        <taxon>environmental samples</taxon>
    </lineage>
</organism>
<dbReference type="PRINTS" id="PR01036">
    <property type="entry name" value="TCRTETB"/>
</dbReference>
<dbReference type="InterPro" id="IPR004638">
    <property type="entry name" value="EmrB-like"/>
</dbReference>
<feature type="transmembrane region" description="Helical" evidence="8">
    <location>
        <begin position="212"/>
        <end position="232"/>
    </location>
</feature>
<dbReference type="EMBL" id="FJ872372">
    <property type="protein sequence ID" value="ACO70868.1"/>
    <property type="molecule type" value="Genomic_DNA"/>
</dbReference>
<dbReference type="CDD" id="cd17503">
    <property type="entry name" value="MFS_LmrB_MDR_like"/>
    <property type="match status" value="1"/>
</dbReference>
<feature type="transmembrane region" description="Helical" evidence="8">
    <location>
        <begin position="21"/>
        <end position="44"/>
    </location>
</feature>
<evidence type="ECO:0000256" key="1">
    <source>
        <dbReference type="ARBA" id="ARBA00004651"/>
    </source>
</evidence>
<feature type="transmembrane region" description="Helical" evidence="8">
    <location>
        <begin position="347"/>
        <end position="367"/>
    </location>
</feature>
<keyword evidence="4" id="KW-1003">Cell membrane</keyword>
<dbReference type="InterPro" id="IPR020846">
    <property type="entry name" value="MFS_dom"/>
</dbReference>
<dbReference type="PANTHER" id="PTHR42718">
    <property type="entry name" value="MAJOR FACILITATOR SUPERFAMILY MULTIDRUG TRANSPORTER MFSC"/>
    <property type="match status" value="1"/>
</dbReference>
<feature type="transmembrane region" description="Helical" evidence="8">
    <location>
        <begin position="244"/>
        <end position="263"/>
    </location>
</feature>
<keyword evidence="5 8" id="KW-0812">Transmembrane</keyword>
<sequence length="530" mass="56271">MSSAALQFDSPLARRAAEQGWIKWAIAITVALGAILEVIDVSIVNVALPHMQGNLGATLSEIGWVITGYSMANVVIIPLTAWLDARFGQKRYFLFSLVAFVAASILCGLATSLPMLIFARVLQGLGGGSMLGKAQSILFQTFSKEEQGAAQAAFGLSVIMGPAIGPTLGGWLTDALNWRWIFFINIPVGIVAVILATTFLPSDRGSKRSRASIDWTGIALMTAGLATLQVILEEGQQEDWFSSRFIVTMAITSVVALLGFVFWEMRVEHPAVDLRVLRYRSVAAGSLYSIVLGAGLYGALFAIPIFAQNNLHFTAQQTGELLIPSALASGVAMVITGKLIGRFGPRILIAIGSVVTAAVMFSFASLNPDTGSANLFWPLIGRGLGSAMMFVPLSIATLGAIPRHEIPAASGFYNLTRQLGGSMGIAILTTMLARREATHRAVLVERISPLSQAATERFQGLAAQFEKLGASAHEAQIRAAAALDQIVNGQSALLSFDDLFRYVGIAFLVSLPLILLLGKGANKQAAAAAH</sequence>
<evidence type="ECO:0000256" key="4">
    <source>
        <dbReference type="ARBA" id="ARBA00022475"/>
    </source>
</evidence>
<dbReference type="Gene3D" id="1.20.1720.10">
    <property type="entry name" value="Multidrug resistance protein D"/>
    <property type="match status" value="1"/>
</dbReference>
<dbReference type="PROSITE" id="PS50850">
    <property type="entry name" value="MFS"/>
    <property type="match status" value="1"/>
</dbReference>
<feature type="transmembrane region" description="Helical" evidence="8">
    <location>
        <begin position="321"/>
        <end position="340"/>
    </location>
</feature>
<dbReference type="PANTHER" id="PTHR42718:SF9">
    <property type="entry name" value="MAJOR FACILITATOR SUPERFAMILY MULTIDRUG TRANSPORTER MFSC"/>
    <property type="match status" value="1"/>
</dbReference>
<evidence type="ECO:0000259" key="9">
    <source>
        <dbReference type="PROSITE" id="PS50850"/>
    </source>
</evidence>
<accession>D2DXP5</accession>
<comment type="similarity">
    <text evidence="2">Belongs to the major facilitator superfamily. EmrB family.</text>
</comment>
<proteinExistence type="inferred from homology"/>
<name>D2DXP5_9BACT</name>
<feature type="transmembrane region" description="Helical" evidence="8">
    <location>
        <begin position="499"/>
        <end position="517"/>
    </location>
</feature>
<dbReference type="Gene3D" id="1.20.1250.20">
    <property type="entry name" value="MFS general substrate transporter like domains"/>
    <property type="match status" value="1"/>
</dbReference>
<feature type="transmembrane region" description="Helical" evidence="8">
    <location>
        <begin position="180"/>
        <end position="200"/>
    </location>
</feature>
<dbReference type="Pfam" id="PF07690">
    <property type="entry name" value="MFS_1"/>
    <property type="match status" value="1"/>
</dbReference>
<reference evidence="10" key="1">
    <citation type="journal article" date="2010" name="FEMS Microbiol. Ecol.">
        <title>Phylogenetic and metagenomic analysis of Verrucomicrobia in former agricultural grassland soil.</title>
        <authorList>
            <person name="Kielak A."/>
            <person name="Rodrigues J.L.M."/>
            <person name="Kuramae E.E."/>
            <person name="Chain P.S.G."/>
            <person name="van Veen J.A."/>
            <person name="Kowalchuk G.A."/>
        </authorList>
    </citation>
    <scope>NUCLEOTIDE SEQUENCE</scope>
</reference>
<evidence type="ECO:0000256" key="6">
    <source>
        <dbReference type="ARBA" id="ARBA00022989"/>
    </source>
</evidence>
<protein>
    <submittedName>
        <fullName evidence="10">Drug resistance transporter EmrB/QacA subfamily</fullName>
    </submittedName>
</protein>
<feature type="transmembrane region" description="Helical" evidence="8">
    <location>
        <begin position="379"/>
        <end position="400"/>
    </location>
</feature>
<feature type="transmembrane region" description="Helical" evidence="8">
    <location>
        <begin position="412"/>
        <end position="433"/>
    </location>
</feature>
<dbReference type="InterPro" id="IPR011701">
    <property type="entry name" value="MFS"/>
</dbReference>
<feature type="transmembrane region" description="Helical" evidence="8">
    <location>
        <begin position="92"/>
        <end position="119"/>
    </location>
</feature>
<evidence type="ECO:0000256" key="7">
    <source>
        <dbReference type="ARBA" id="ARBA00023136"/>
    </source>
</evidence>